<dbReference type="GO" id="GO:0016020">
    <property type="term" value="C:membrane"/>
    <property type="evidence" value="ECO:0007669"/>
    <property type="project" value="UniProtKB-SubCell"/>
</dbReference>
<comment type="caution">
    <text evidence="8">The sequence shown here is derived from an EMBL/GenBank/DDBJ whole genome shotgun (WGS) entry which is preliminary data.</text>
</comment>
<accession>A0A9P8QWC1</accession>
<dbReference type="Proteomes" id="UP000827724">
    <property type="component" value="Unassembled WGS sequence"/>
</dbReference>
<dbReference type="PANTHER" id="PTHR33048:SF47">
    <property type="entry name" value="INTEGRAL MEMBRANE PROTEIN-RELATED"/>
    <property type="match status" value="1"/>
</dbReference>
<keyword evidence="9" id="KW-1185">Reference proteome</keyword>
<comment type="similarity">
    <text evidence="5">Belongs to the SAT4 family.</text>
</comment>
<protein>
    <recommendedName>
        <fullName evidence="7">Rhodopsin domain-containing protein</fullName>
    </recommendedName>
</protein>
<gene>
    <name evidence="8" type="ORF">Trco_003289</name>
</gene>
<evidence type="ECO:0000256" key="5">
    <source>
        <dbReference type="ARBA" id="ARBA00038359"/>
    </source>
</evidence>
<evidence type="ECO:0000259" key="7">
    <source>
        <dbReference type="Pfam" id="PF20684"/>
    </source>
</evidence>
<organism evidence="8 9">
    <name type="scientific">Trichoderma cornu-damae</name>
    <dbReference type="NCBI Taxonomy" id="654480"/>
    <lineage>
        <taxon>Eukaryota</taxon>
        <taxon>Fungi</taxon>
        <taxon>Dikarya</taxon>
        <taxon>Ascomycota</taxon>
        <taxon>Pezizomycotina</taxon>
        <taxon>Sordariomycetes</taxon>
        <taxon>Hypocreomycetidae</taxon>
        <taxon>Hypocreales</taxon>
        <taxon>Hypocreaceae</taxon>
        <taxon>Trichoderma</taxon>
    </lineage>
</organism>
<dbReference type="OrthoDB" id="5283415at2759"/>
<evidence type="ECO:0000313" key="8">
    <source>
        <dbReference type="EMBL" id="KAH6609943.1"/>
    </source>
</evidence>
<evidence type="ECO:0000313" key="9">
    <source>
        <dbReference type="Proteomes" id="UP000827724"/>
    </source>
</evidence>
<dbReference type="InterPro" id="IPR049326">
    <property type="entry name" value="Rhodopsin_dom_fungi"/>
</dbReference>
<feature type="transmembrane region" description="Helical" evidence="6">
    <location>
        <begin position="235"/>
        <end position="256"/>
    </location>
</feature>
<name>A0A9P8QWC1_9HYPO</name>
<evidence type="ECO:0000256" key="2">
    <source>
        <dbReference type="ARBA" id="ARBA00022692"/>
    </source>
</evidence>
<dbReference type="Pfam" id="PF20684">
    <property type="entry name" value="Fung_rhodopsin"/>
    <property type="match status" value="1"/>
</dbReference>
<sequence>MLDPRVVQAIADGKVPPDVTAAYLSESRDRPSIIGIVFVAALTSIFVCMRLISRSFIIRRIGFDDMLAALSLALLICFVGLSIELINLGSGRHFAFIEYVLDVPTVLQTQVLDFVAHIVYTTALLLCRISGLAFYYRVCGLHTNFLLAIKIVFGILVAGFLPQIFLLIFHCTPVTGYWPYGWEPVAPRYTCLQWGVVYSVNSSVSLLCDLLLFGIPIAMLRTLEMSRKRKIQLAGILLPGIAVIAISIARLVLVILGQWETDESWSYDPMLGVETSEIGATLIALSVPGAKPLIDKLIFKKDDNQTGGASHYGRKTSSFRSRGTALSALRFHSNSQHSILGSQEDEGLKYGPEAAATAGRRHVNETDGIYVQVDFDIKEARLHTNTTASLNSR</sequence>
<keyword evidence="2 6" id="KW-0812">Transmembrane</keyword>
<feature type="transmembrane region" description="Helical" evidence="6">
    <location>
        <begin position="65"/>
        <end position="86"/>
    </location>
</feature>
<feature type="transmembrane region" description="Helical" evidence="6">
    <location>
        <begin position="147"/>
        <end position="169"/>
    </location>
</feature>
<feature type="transmembrane region" description="Helical" evidence="6">
    <location>
        <begin position="114"/>
        <end position="135"/>
    </location>
</feature>
<feature type="transmembrane region" description="Helical" evidence="6">
    <location>
        <begin position="204"/>
        <end position="223"/>
    </location>
</feature>
<reference evidence="8" key="1">
    <citation type="submission" date="2021-08" db="EMBL/GenBank/DDBJ databases">
        <title>Chromosome-Level Trichoderma cornu-damae using Hi-C Data.</title>
        <authorList>
            <person name="Kim C.S."/>
        </authorList>
    </citation>
    <scope>NUCLEOTIDE SEQUENCE</scope>
    <source>
        <strain evidence="8">KA19-0412C</strain>
    </source>
</reference>
<proteinExistence type="inferred from homology"/>
<dbReference type="EMBL" id="JAIWOZ010000002">
    <property type="protein sequence ID" value="KAH6609943.1"/>
    <property type="molecule type" value="Genomic_DNA"/>
</dbReference>
<evidence type="ECO:0000256" key="3">
    <source>
        <dbReference type="ARBA" id="ARBA00022989"/>
    </source>
</evidence>
<comment type="subcellular location">
    <subcellularLocation>
        <location evidence="1">Membrane</location>
        <topology evidence="1">Multi-pass membrane protein</topology>
    </subcellularLocation>
</comment>
<feature type="transmembrane region" description="Helical" evidence="6">
    <location>
        <begin position="33"/>
        <end position="53"/>
    </location>
</feature>
<keyword evidence="3 6" id="KW-1133">Transmembrane helix</keyword>
<feature type="domain" description="Rhodopsin" evidence="7">
    <location>
        <begin position="49"/>
        <end position="295"/>
    </location>
</feature>
<dbReference type="AlphaFoldDB" id="A0A9P8QWC1"/>
<evidence type="ECO:0000256" key="6">
    <source>
        <dbReference type="SAM" id="Phobius"/>
    </source>
</evidence>
<dbReference type="PANTHER" id="PTHR33048">
    <property type="entry name" value="PTH11-LIKE INTEGRAL MEMBRANE PROTEIN (AFU_ORTHOLOGUE AFUA_5G11245)"/>
    <property type="match status" value="1"/>
</dbReference>
<keyword evidence="4 6" id="KW-0472">Membrane</keyword>
<dbReference type="InterPro" id="IPR052337">
    <property type="entry name" value="SAT4-like"/>
</dbReference>
<evidence type="ECO:0000256" key="1">
    <source>
        <dbReference type="ARBA" id="ARBA00004141"/>
    </source>
</evidence>
<evidence type="ECO:0000256" key="4">
    <source>
        <dbReference type="ARBA" id="ARBA00023136"/>
    </source>
</evidence>